<dbReference type="InterPro" id="IPR029063">
    <property type="entry name" value="SAM-dependent_MTases_sf"/>
</dbReference>
<dbReference type="PANTHER" id="PTHR34009:SF2">
    <property type="entry name" value="PROTEIN STAR"/>
    <property type="match status" value="1"/>
</dbReference>
<feature type="domain" description="Methyltransferase FkbM" evidence="1">
    <location>
        <begin position="25"/>
        <end position="142"/>
    </location>
</feature>
<dbReference type="InterPro" id="IPR053202">
    <property type="entry name" value="EGF_Rcpt_Signaling_Reg"/>
</dbReference>
<protein>
    <recommendedName>
        <fullName evidence="1">Methyltransferase FkbM domain-containing protein</fullName>
    </recommendedName>
</protein>
<evidence type="ECO:0000313" key="2">
    <source>
        <dbReference type="EMBL" id="KKN46755.1"/>
    </source>
</evidence>
<dbReference type="InterPro" id="IPR006342">
    <property type="entry name" value="FkbM_mtfrase"/>
</dbReference>
<reference evidence="2" key="1">
    <citation type="journal article" date="2015" name="Nature">
        <title>Complex archaea that bridge the gap between prokaryotes and eukaryotes.</title>
        <authorList>
            <person name="Spang A."/>
            <person name="Saw J.H."/>
            <person name="Jorgensen S.L."/>
            <person name="Zaremba-Niedzwiedzka K."/>
            <person name="Martijn J."/>
            <person name="Lind A.E."/>
            <person name="van Eijk R."/>
            <person name="Schleper C."/>
            <person name="Guy L."/>
            <person name="Ettema T.J."/>
        </authorList>
    </citation>
    <scope>NUCLEOTIDE SEQUENCE</scope>
</reference>
<dbReference type="PANTHER" id="PTHR34009">
    <property type="entry name" value="PROTEIN STAR"/>
    <property type="match status" value="1"/>
</dbReference>
<dbReference type="GO" id="GO:0005789">
    <property type="term" value="C:endoplasmic reticulum membrane"/>
    <property type="evidence" value="ECO:0007669"/>
    <property type="project" value="TreeGrafter"/>
</dbReference>
<dbReference type="AlphaFoldDB" id="A0A0F9QRA2"/>
<dbReference type="Pfam" id="PF05050">
    <property type="entry name" value="Methyltransf_21"/>
    <property type="match status" value="1"/>
</dbReference>
<organism evidence="2">
    <name type="scientific">marine sediment metagenome</name>
    <dbReference type="NCBI Taxonomy" id="412755"/>
    <lineage>
        <taxon>unclassified sequences</taxon>
        <taxon>metagenomes</taxon>
        <taxon>ecological metagenomes</taxon>
    </lineage>
</organism>
<dbReference type="GO" id="GO:0031902">
    <property type="term" value="C:late endosome membrane"/>
    <property type="evidence" value="ECO:0007669"/>
    <property type="project" value="TreeGrafter"/>
</dbReference>
<accession>A0A0F9QRA2</accession>
<dbReference type="GO" id="GO:0016197">
    <property type="term" value="P:endosomal transport"/>
    <property type="evidence" value="ECO:0007669"/>
    <property type="project" value="TreeGrafter"/>
</dbReference>
<gene>
    <name evidence="2" type="ORF">LCGC14_0669790</name>
</gene>
<dbReference type="EMBL" id="LAZR01001313">
    <property type="protein sequence ID" value="KKN46755.1"/>
    <property type="molecule type" value="Genomic_DNA"/>
</dbReference>
<sequence>MSYSQQGEDEYILSILKDFKGRFLDIGAHDGKSNSNTRALFERGWLGVCIEPCSRSFTVLEQLYRKTDVQCLNVLIGASCELARWWIADDGSLNTADERHRATWMRQARIKYRQSWVGSIDIPELLKHHPGPYHVISIDTEGTSDEIAISIPFKKLETRIAIVEYGYESLRLMEHMSREDFTLEQTTGSNQIWLKS</sequence>
<proteinExistence type="predicted"/>
<dbReference type="Gene3D" id="3.40.50.150">
    <property type="entry name" value="Vaccinia Virus protein VP39"/>
    <property type="match status" value="1"/>
</dbReference>
<dbReference type="GO" id="GO:0005886">
    <property type="term" value="C:plasma membrane"/>
    <property type="evidence" value="ECO:0007669"/>
    <property type="project" value="TreeGrafter"/>
</dbReference>
<evidence type="ECO:0000259" key="1">
    <source>
        <dbReference type="Pfam" id="PF05050"/>
    </source>
</evidence>
<dbReference type="GO" id="GO:0006888">
    <property type="term" value="P:endoplasmic reticulum to Golgi vesicle-mediated transport"/>
    <property type="evidence" value="ECO:0007669"/>
    <property type="project" value="TreeGrafter"/>
</dbReference>
<comment type="caution">
    <text evidence="2">The sequence shown here is derived from an EMBL/GenBank/DDBJ whole genome shotgun (WGS) entry which is preliminary data.</text>
</comment>
<dbReference type="GO" id="GO:0005794">
    <property type="term" value="C:Golgi apparatus"/>
    <property type="evidence" value="ECO:0007669"/>
    <property type="project" value="TreeGrafter"/>
</dbReference>
<dbReference type="SUPFAM" id="SSF53335">
    <property type="entry name" value="S-adenosyl-L-methionine-dependent methyltransferases"/>
    <property type="match status" value="1"/>
</dbReference>
<name>A0A0F9QRA2_9ZZZZ</name>